<dbReference type="WBParaSite" id="PSAMB.scaffold2417size23349.g17670.t1">
    <property type="protein sequence ID" value="PSAMB.scaffold2417size23349.g17670.t1"/>
    <property type="gene ID" value="PSAMB.scaffold2417size23349.g17670"/>
</dbReference>
<dbReference type="CDD" id="cd01202">
    <property type="entry name" value="PTB_FRS2"/>
    <property type="match status" value="1"/>
</dbReference>
<dbReference type="PANTHER" id="PTHR21258:SF62">
    <property type="entry name" value="INSULIN RECEPTOR SUBSTRATE 1"/>
    <property type="match status" value="1"/>
</dbReference>
<feature type="region of interest" description="Disordered" evidence="6">
    <location>
        <begin position="166"/>
        <end position="207"/>
    </location>
</feature>
<dbReference type="InterPro" id="IPR002404">
    <property type="entry name" value="IRS_PTB"/>
</dbReference>
<dbReference type="PROSITE" id="PS51064">
    <property type="entry name" value="IRS_PTB"/>
    <property type="match status" value="1"/>
</dbReference>
<dbReference type="SUPFAM" id="SSF50729">
    <property type="entry name" value="PH domain-like"/>
    <property type="match status" value="1"/>
</dbReference>
<keyword evidence="2" id="KW-0597">Phosphoprotein</keyword>
<comment type="subcellular location">
    <subcellularLocation>
        <location evidence="1">Membrane</location>
    </subcellularLocation>
</comment>
<evidence type="ECO:0000256" key="4">
    <source>
        <dbReference type="ARBA" id="ARBA00023136"/>
    </source>
</evidence>
<dbReference type="GO" id="GO:0005737">
    <property type="term" value="C:cytoplasm"/>
    <property type="evidence" value="ECO:0007669"/>
    <property type="project" value="TreeGrafter"/>
</dbReference>
<evidence type="ECO:0000313" key="8">
    <source>
        <dbReference type="Proteomes" id="UP000887566"/>
    </source>
</evidence>
<keyword evidence="5" id="KW-0449">Lipoprotein</keyword>
<keyword evidence="4" id="KW-0472">Membrane</keyword>
<feature type="compositionally biased region" description="Basic and acidic residues" evidence="6">
    <location>
        <begin position="192"/>
        <end position="207"/>
    </location>
</feature>
<proteinExistence type="predicted"/>
<dbReference type="SMART" id="SM01244">
    <property type="entry name" value="IRS"/>
    <property type="match status" value="1"/>
</dbReference>
<dbReference type="InterPro" id="IPR050996">
    <property type="entry name" value="Docking_Protein_DOK"/>
</dbReference>
<name>A0A914VSM4_9BILA</name>
<evidence type="ECO:0000256" key="2">
    <source>
        <dbReference type="ARBA" id="ARBA00022553"/>
    </source>
</evidence>
<feature type="domain" description="IRS-type PTB" evidence="7">
    <location>
        <begin position="34"/>
        <end position="136"/>
    </location>
</feature>
<dbReference type="Gene3D" id="2.30.29.30">
    <property type="entry name" value="Pleckstrin-homology domain (PH domain)/Phosphotyrosine-binding domain (PTB)"/>
    <property type="match status" value="1"/>
</dbReference>
<dbReference type="PANTHER" id="PTHR21258">
    <property type="entry name" value="DOCKING PROTEIN RELATED"/>
    <property type="match status" value="1"/>
</dbReference>
<sequence>MGNCVSQKALSASISLPTVHNFHDIDRNVPQSTATGGPADGVFRVSAVNRRGKTITGTLQVTDTEIILRRPHHEPIRWPLHFLRRYGFEDGVFSFESGRRCSSGEGVFTFRCSSADELFQLVQMRIQDNATATQFSSSVTPLVMRERAMSASQHVESPTHPAYGFFPRALGARPPPSHRHSSEGANSYVRPNSDRRSPRLSDPDDSRALVDLRAVELRRPHSVAAADSPFPEEDEVFRGPPTPPQHAYINIAPVASPAKSATSAVTESSDRLGGGMAGGMAARALQFHGRSVSDGSTSIYAPDYKQYVNLRDMVRNAGETTPPLLDYAFVNLGTPGPCSSPAANSVRCGSLMTPTSAGGKHDLTAATHNYARIDLEKTKALEQTANGRRHRHDSNATTISFAGIRDVC</sequence>
<dbReference type="InterPro" id="IPR038742">
    <property type="entry name" value="FRS2_PTB"/>
</dbReference>
<evidence type="ECO:0000256" key="1">
    <source>
        <dbReference type="ARBA" id="ARBA00004370"/>
    </source>
</evidence>
<protein>
    <submittedName>
        <fullName evidence="9">IRS-type PTB domain-containing protein</fullName>
    </submittedName>
</protein>
<organism evidence="8 9">
    <name type="scientific">Plectus sambesii</name>
    <dbReference type="NCBI Taxonomy" id="2011161"/>
    <lineage>
        <taxon>Eukaryota</taxon>
        <taxon>Metazoa</taxon>
        <taxon>Ecdysozoa</taxon>
        <taxon>Nematoda</taxon>
        <taxon>Chromadorea</taxon>
        <taxon>Plectida</taxon>
        <taxon>Plectina</taxon>
        <taxon>Plectoidea</taxon>
        <taxon>Plectidae</taxon>
        <taxon>Plectus</taxon>
    </lineage>
</organism>
<dbReference type="SMART" id="SM00310">
    <property type="entry name" value="PTBI"/>
    <property type="match status" value="1"/>
</dbReference>
<dbReference type="Pfam" id="PF02174">
    <property type="entry name" value="IRS"/>
    <property type="match status" value="1"/>
</dbReference>
<dbReference type="GO" id="GO:0007169">
    <property type="term" value="P:cell surface receptor protein tyrosine kinase signaling pathway"/>
    <property type="evidence" value="ECO:0007669"/>
    <property type="project" value="TreeGrafter"/>
</dbReference>
<keyword evidence="3" id="KW-0519">Myristate</keyword>
<evidence type="ECO:0000259" key="7">
    <source>
        <dbReference type="PROSITE" id="PS51064"/>
    </source>
</evidence>
<dbReference type="GO" id="GO:0016020">
    <property type="term" value="C:membrane"/>
    <property type="evidence" value="ECO:0007669"/>
    <property type="project" value="UniProtKB-SubCell"/>
</dbReference>
<dbReference type="Proteomes" id="UP000887566">
    <property type="component" value="Unplaced"/>
</dbReference>
<dbReference type="InterPro" id="IPR011993">
    <property type="entry name" value="PH-like_dom_sf"/>
</dbReference>
<dbReference type="AlphaFoldDB" id="A0A914VSM4"/>
<evidence type="ECO:0000256" key="6">
    <source>
        <dbReference type="SAM" id="MobiDB-lite"/>
    </source>
</evidence>
<keyword evidence="8" id="KW-1185">Reference proteome</keyword>
<accession>A0A914VSM4</accession>
<evidence type="ECO:0000313" key="9">
    <source>
        <dbReference type="WBParaSite" id="PSAMB.scaffold2417size23349.g17670.t1"/>
    </source>
</evidence>
<evidence type="ECO:0000256" key="3">
    <source>
        <dbReference type="ARBA" id="ARBA00022707"/>
    </source>
</evidence>
<reference evidence="9" key="1">
    <citation type="submission" date="2022-11" db="UniProtKB">
        <authorList>
            <consortium name="WormBaseParasite"/>
        </authorList>
    </citation>
    <scope>IDENTIFICATION</scope>
</reference>
<evidence type="ECO:0000256" key="5">
    <source>
        <dbReference type="ARBA" id="ARBA00023288"/>
    </source>
</evidence>